<dbReference type="InterPro" id="IPR011649">
    <property type="entry name" value="KaiB_domain"/>
</dbReference>
<dbReference type="AlphaFoldDB" id="A0A562ZVX2"/>
<evidence type="ECO:0000259" key="1">
    <source>
        <dbReference type="SMART" id="SM01248"/>
    </source>
</evidence>
<evidence type="ECO:0000313" key="3">
    <source>
        <dbReference type="Proteomes" id="UP000318199"/>
    </source>
</evidence>
<protein>
    <submittedName>
        <fullName evidence="2">Circadian clock protein KaiB</fullName>
    </submittedName>
</protein>
<keyword evidence="3" id="KW-1185">Reference proteome</keyword>
<dbReference type="SUPFAM" id="SSF52833">
    <property type="entry name" value="Thioredoxin-like"/>
    <property type="match status" value="1"/>
</dbReference>
<dbReference type="Proteomes" id="UP000318199">
    <property type="component" value="Unassembled WGS sequence"/>
</dbReference>
<dbReference type="PANTHER" id="PTHR41709:SF2">
    <property type="entry name" value="CIRCADIAN CLOCK PROTEIN KAIB2"/>
    <property type="match status" value="1"/>
</dbReference>
<comment type="caution">
    <text evidence="2">The sequence shown here is derived from an EMBL/GenBank/DDBJ whole genome shotgun (WGS) entry which is preliminary data.</text>
</comment>
<gene>
    <name evidence="2" type="ORF">FN976_04315</name>
</gene>
<dbReference type="EMBL" id="VOBQ01000003">
    <property type="protein sequence ID" value="TWO72762.1"/>
    <property type="molecule type" value="Genomic_DNA"/>
</dbReference>
<dbReference type="InterPro" id="IPR039022">
    <property type="entry name" value="KaiB-like"/>
</dbReference>
<evidence type="ECO:0000313" key="2">
    <source>
        <dbReference type="EMBL" id="TWO72762.1"/>
    </source>
</evidence>
<dbReference type="InterPro" id="IPR036249">
    <property type="entry name" value="Thioredoxin-like_sf"/>
</dbReference>
<dbReference type="GO" id="GO:0048511">
    <property type="term" value="P:rhythmic process"/>
    <property type="evidence" value="ECO:0007669"/>
    <property type="project" value="InterPro"/>
</dbReference>
<accession>A0A562ZVX2</accession>
<dbReference type="SMART" id="SM01248">
    <property type="entry name" value="KaiB"/>
    <property type="match status" value="1"/>
</dbReference>
<sequence length="95" mass="10314">MNDDCILRLYLSSAAPLSSKAVVNTRAFCEQHLAGRYQLEILSIADNVDKAMQDQVLAAPTLVRVSPLPVRKFIGDMSNADRLLDGLGLRGRSAA</sequence>
<dbReference type="Gene3D" id="3.40.30.10">
    <property type="entry name" value="Glutaredoxin"/>
    <property type="match status" value="1"/>
</dbReference>
<dbReference type="CDD" id="cd02978">
    <property type="entry name" value="KaiB_like"/>
    <property type="match status" value="1"/>
</dbReference>
<name>A0A562ZVX2_9BURK</name>
<organism evidence="2 3">
    <name type="scientific">Caenimonas sedimenti</name>
    <dbReference type="NCBI Taxonomy" id="2596921"/>
    <lineage>
        <taxon>Bacteria</taxon>
        <taxon>Pseudomonadati</taxon>
        <taxon>Pseudomonadota</taxon>
        <taxon>Betaproteobacteria</taxon>
        <taxon>Burkholderiales</taxon>
        <taxon>Comamonadaceae</taxon>
        <taxon>Caenimonas</taxon>
    </lineage>
</organism>
<dbReference type="OrthoDB" id="9153969at2"/>
<feature type="domain" description="KaiB" evidence="1">
    <location>
        <begin position="8"/>
        <end position="89"/>
    </location>
</feature>
<dbReference type="Pfam" id="PF07689">
    <property type="entry name" value="KaiB"/>
    <property type="match status" value="1"/>
</dbReference>
<reference evidence="2 3" key="1">
    <citation type="submission" date="2019-07" db="EMBL/GenBank/DDBJ databases">
        <title>Caenimonas sedimenti sp. nov., isolated from activated sludge.</title>
        <authorList>
            <person name="Xu J."/>
        </authorList>
    </citation>
    <scope>NUCLEOTIDE SEQUENCE [LARGE SCALE GENOMIC DNA]</scope>
    <source>
        <strain evidence="2 3">HX-9-20</strain>
    </source>
</reference>
<proteinExistence type="predicted"/>
<dbReference type="PANTHER" id="PTHR41709">
    <property type="entry name" value="KAIB-LIKE PROTEIN 1"/>
    <property type="match status" value="1"/>
</dbReference>
<dbReference type="RefSeq" id="WP_145891334.1">
    <property type="nucleotide sequence ID" value="NZ_VOBQ01000003.1"/>
</dbReference>